<dbReference type="RefSeq" id="WP_188340566.1">
    <property type="nucleotide sequence ID" value="NZ_CP061281.1"/>
</dbReference>
<sequence>MDGLDGYPSVVVHAAQPGGRRVTIRGEDAGLAHSLADVVEFLRRAGLEDAPLHDPDFIEWRGGGSAIWPAHLDDPDGGI</sequence>
<dbReference type="EMBL" id="CP061281">
    <property type="protein sequence ID" value="QNS07905.1"/>
    <property type="molecule type" value="Genomic_DNA"/>
</dbReference>
<accession>A0A7H1BGQ0</accession>
<organism evidence="1 2">
    <name type="scientific">Streptomyces xanthii</name>
    <dbReference type="NCBI Taxonomy" id="2768069"/>
    <lineage>
        <taxon>Bacteria</taxon>
        <taxon>Bacillati</taxon>
        <taxon>Actinomycetota</taxon>
        <taxon>Actinomycetes</taxon>
        <taxon>Kitasatosporales</taxon>
        <taxon>Streptomycetaceae</taxon>
        <taxon>Streptomyces</taxon>
    </lineage>
</organism>
<evidence type="ECO:0000313" key="1">
    <source>
        <dbReference type="EMBL" id="QNS07905.1"/>
    </source>
</evidence>
<gene>
    <name evidence="1" type="ORF">IAG42_32710</name>
</gene>
<evidence type="ECO:0000313" key="2">
    <source>
        <dbReference type="Proteomes" id="UP000516428"/>
    </source>
</evidence>
<reference evidence="1 2" key="1">
    <citation type="submission" date="2020-09" db="EMBL/GenBank/DDBJ databases">
        <title>A novel species.</title>
        <authorList>
            <person name="Gao J."/>
        </authorList>
    </citation>
    <scope>NUCLEOTIDE SEQUENCE [LARGE SCALE GENOMIC DNA]</scope>
    <source>
        <strain evidence="1 2">CRXT-Y-14</strain>
    </source>
</reference>
<proteinExistence type="predicted"/>
<protein>
    <submittedName>
        <fullName evidence="1">Uncharacterized protein</fullName>
    </submittedName>
</protein>
<dbReference type="KEGG" id="sxn:IAG42_32710"/>
<dbReference type="AlphaFoldDB" id="A0A7H1BGQ0"/>
<name>A0A7H1BGQ0_9ACTN</name>
<dbReference type="Proteomes" id="UP000516428">
    <property type="component" value="Chromosome"/>
</dbReference>
<keyword evidence="2" id="KW-1185">Reference proteome</keyword>